<keyword evidence="3" id="KW-1185">Reference proteome</keyword>
<feature type="region of interest" description="Disordered" evidence="1">
    <location>
        <begin position="171"/>
        <end position="201"/>
    </location>
</feature>
<accession>A0ABU1JYT7</accession>
<dbReference type="EMBL" id="JAVDPW010000014">
    <property type="protein sequence ID" value="MDR6293796.1"/>
    <property type="molecule type" value="Genomic_DNA"/>
</dbReference>
<evidence type="ECO:0000313" key="2">
    <source>
        <dbReference type="EMBL" id="MDR6293796.1"/>
    </source>
</evidence>
<evidence type="ECO:0000256" key="1">
    <source>
        <dbReference type="SAM" id="MobiDB-lite"/>
    </source>
</evidence>
<proteinExistence type="predicted"/>
<gene>
    <name evidence="2" type="ORF">E9232_006349</name>
</gene>
<reference evidence="2 3" key="1">
    <citation type="submission" date="2023-07" db="EMBL/GenBank/DDBJ databases">
        <title>Sorghum-associated microbial communities from plants grown in Nebraska, USA.</title>
        <authorList>
            <person name="Schachtman D."/>
        </authorList>
    </citation>
    <scope>NUCLEOTIDE SEQUENCE [LARGE SCALE GENOMIC DNA]</scope>
    <source>
        <strain evidence="2 3">584</strain>
    </source>
</reference>
<protein>
    <submittedName>
        <fullName evidence="2">Uncharacterized protein</fullName>
    </submittedName>
</protein>
<dbReference type="RefSeq" id="WP_309801054.1">
    <property type="nucleotide sequence ID" value="NZ_JAVDPW010000014.1"/>
</dbReference>
<name>A0ABU1JYT7_9PROT</name>
<dbReference type="Proteomes" id="UP001262410">
    <property type="component" value="Unassembled WGS sequence"/>
</dbReference>
<organism evidence="2 3">
    <name type="scientific">Inquilinus ginsengisoli</name>
    <dbReference type="NCBI Taxonomy" id="363840"/>
    <lineage>
        <taxon>Bacteria</taxon>
        <taxon>Pseudomonadati</taxon>
        <taxon>Pseudomonadota</taxon>
        <taxon>Alphaproteobacteria</taxon>
        <taxon>Rhodospirillales</taxon>
        <taxon>Rhodospirillaceae</taxon>
        <taxon>Inquilinus</taxon>
    </lineage>
</organism>
<comment type="caution">
    <text evidence="2">The sequence shown here is derived from an EMBL/GenBank/DDBJ whole genome shotgun (WGS) entry which is preliminary data.</text>
</comment>
<evidence type="ECO:0000313" key="3">
    <source>
        <dbReference type="Proteomes" id="UP001262410"/>
    </source>
</evidence>
<sequence length="201" mass="22074">MIPTAEQAKGILGPYHPMIRGLIEEAWAEWKAVQACRAAQQLPPLLYPRTLSNYIFDAIARRAILAFGAEDAVQVEIEAQTFKLHFKGLCARFKKGGEDKLGRNVPTQAALAFMDADGLLPGMPPETAKVEFVWLSNEIGDLDRVLVIARDGDQLIWEYDIDPAEPAADMLTLPISPTEPDNDGAPLVTPKTPAKPDTKQQ</sequence>